<feature type="compositionally biased region" description="Basic residues" evidence="1">
    <location>
        <begin position="1"/>
        <end position="24"/>
    </location>
</feature>
<evidence type="ECO:0000313" key="3">
    <source>
        <dbReference type="Proteomes" id="UP000176944"/>
    </source>
</evidence>
<protein>
    <submittedName>
        <fullName evidence="2">Uncharacterized protein</fullName>
    </submittedName>
</protein>
<reference evidence="3" key="1">
    <citation type="submission" date="2016-10" db="EMBL/GenBank/DDBJ databases">
        <title>Comparative genomics uncovers the prolific and rare metabolic potential of the cyanobacterial genus Moorea.</title>
        <authorList>
            <person name="Leao T."/>
            <person name="Castelao G."/>
            <person name="Korobeynikov A."/>
            <person name="Monroe E.A."/>
            <person name="Podell S."/>
            <person name="Glukhov E."/>
            <person name="Allen E."/>
            <person name="Gerwick W.H."/>
            <person name="Gerwick L."/>
        </authorList>
    </citation>
    <scope>NUCLEOTIDE SEQUENCE [LARGE SCALE GENOMIC DNA]</scope>
    <source>
        <strain evidence="3">JHB</strain>
    </source>
</reference>
<feature type="compositionally biased region" description="Low complexity" evidence="1">
    <location>
        <begin position="25"/>
        <end position="35"/>
    </location>
</feature>
<dbReference type="EMBL" id="CP017708">
    <property type="protein sequence ID" value="AOY80618.1"/>
    <property type="molecule type" value="Genomic_DNA"/>
</dbReference>
<name>A0A1D9FZ15_MOOP1</name>
<organism evidence="2 3">
    <name type="scientific">Moorena producens (strain JHB)</name>
    <dbReference type="NCBI Taxonomy" id="1454205"/>
    <lineage>
        <taxon>Bacteria</taxon>
        <taxon>Bacillati</taxon>
        <taxon>Cyanobacteriota</taxon>
        <taxon>Cyanophyceae</taxon>
        <taxon>Coleofasciculales</taxon>
        <taxon>Coleofasciculaceae</taxon>
        <taxon>Moorena</taxon>
    </lineage>
</organism>
<evidence type="ECO:0000313" key="2">
    <source>
        <dbReference type="EMBL" id="AOY80618.1"/>
    </source>
</evidence>
<dbReference type="Proteomes" id="UP000176944">
    <property type="component" value="Chromosome"/>
</dbReference>
<dbReference type="AlphaFoldDB" id="A0A1D9FZ15"/>
<sequence>MSLSSKVKKIRKKKKDAKKAKKTSKASSDSSNSQSQGKINPITGMTTEAEIEKLSEALAGASNLSKDDAASLS</sequence>
<proteinExistence type="predicted"/>
<gene>
    <name evidence="2" type="ORF">BJP36_12495</name>
</gene>
<evidence type="ECO:0000256" key="1">
    <source>
        <dbReference type="SAM" id="MobiDB-lite"/>
    </source>
</evidence>
<accession>A0A1D9FZ15</accession>
<feature type="region of interest" description="Disordered" evidence="1">
    <location>
        <begin position="1"/>
        <end position="48"/>
    </location>
</feature>